<dbReference type="CDD" id="cd12148">
    <property type="entry name" value="fungal_TF_MHR"/>
    <property type="match status" value="1"/>
</dbReference>
<evidence type="ECO:0008006" key="5">
    <source>
        <dbReference type="Google" id="ProtNLM"/>
    </source>
</evidence>
<dbReference type="InterPro" id="IPR021858">
    <property type="entry name" value="Fun_TF"/>
</dbReference>
<comment type="caution">
    <text evidence="3">The sequence shown here is derived from an EMBL/GenBank/DDBJ whole genome shotgun (WGS) entry which is preliminary data.</text>
</comment>
<dbReference type="GO" id="GO:0005634">
    <property type="term" value="C:nucleus"/>
    <property type="evidence" value="ECO:0007669"/>
    <property type="project" value="UniProtKB-SubCell"/>
</dbReference>
<sequence>MVESPIHDAVMPPSLFLADRSPEYKSNDGVHFQIDICDPSKRFGREVPKRARQLPLLAYSILAFSSRHQVMVTGVDDESSEEYHSHALRILIPILDDPMSSLDENLLAATVLLRLYEEMCDVDTGTHLIGCARLWNNIPDFIAEGGLSEAASWILLRQNLHISLIKGEPMQVDLNKYRRSRSFIDTTDEDFANRIILICCQVLEVCFSPNAQPDYETWAHLGKEVALWHDSIPAHYHPYHSDMEGTSTGARSAFPVVWMMNPAQVMGYQHYCLSRILLHISEPRLWISSLRTIEHRVAADKAALNDLHIAVGLGIHNPSVVGAGFTVHHMLFTCGCLLTNPVEQQEVLDFVDSFGKTIGWPVHRMLTARARVLCLKFPPMSSTHSTLYARALSGYDSFYDTVGSKILIVLMLDLTANLYPIALAKTAGEPLFRIDQQTYCVVLQGLCNGNGLAPLLIHKSLFHSLSLLLALAANNYQPNYETMHHRSQVLQSLNRDLAHFGGDSTILHTITAILMLISYEYRVRDAYPGNACAATHMRGLQAIISQPNILASQYSVLHLTQVQRALFWQDIICSLATGAPRLLQFGNRGIFTRLREDEMYRNYFTLPQGFISHSHGWPAEVSAVFEDLSALCCIVDTMRQGTGASISLVDNANEDTLANQVPLMEDLDDEGYPLCNSQAELQIRVVDLLSTTVRLGSQSEEALIYRACLFAAYLCTYRLSEGVWGGYFAPEKCVTGILDCMTDFTGQMSPWKLAPDITFWLLYVAGGLTKSQLYKDQAAALVERYRCFYANGYDRDWELVEMRLKKFTWCEHAMKENMYIFWQACQICRY</sequence>
<evidence type="ECO:0000313" key="3">
    <source>
        <dbReference type="EMBL" id="RBA15558.1"/>
    </source>
</evidence>
<gene>
    <name evidence="3" type="ORF">FPRO05_12632</name>
</gene>
<protein>
    <recommendedName>
        <fullName evidence="5">Transcription factor domain-containing protein</fullName>
    </recommendedName>
</protein>
<dbReference type="GO" id="GO:0000976">
    <property type="term" value="F:transcription cis-regulatory region binding"/>
    <property type="evidence" value="ECO:0007669"/>
    <property type="project" value="TreeGrafter"/>
</dbReference>
<keyword evidence="2" id="KW-0539">Nucleus</keyword>
<evidence type="ECO:0000256" key="2">
    <source>
        <dbReference type="ARBA" id="ARBA00023242"/>
    </source>
</evidence>
<comment type="subcellular location">
    <subcellularLocation>
        <location evidence="1">Nucleus</location>
    </subcellularLocation>
</comment>
<proteinExistence type="predicted"/>
<evidence type="ECO:0000313" key="4">
    <source>
        <dbReference type="Proteomes" id="UP000251714"/>
    </source>
</evidence>
<dbReference type="Pfam" id="PF11951">
    <property type="entry name" value="Fungal_trans_2"/>
    <property type="match status" value="2"/>
</dbReference>
<dbReference type="PANTHER" id="PTHR37534">
    <property type="entry name" value="TRANSCRIPTIONAL ACTIVATOR PROTEIN UGA3"/>
    <property type="match status" value="1"/>
</dbReference>
<name>A0A365N4N6_GIBIN</name>
<evidence type="ECO:0000256" key="1">
    <source>
        <dbReference type="ARBA" id="ARBA00004123"/>
    </source>
</evidence>
<organism evidence="3 4">
    <name type="scientific">Gibberella intermedia</name>
    <name type="common">Bulb rot disease fungus</name>
    <name type="synonym">Fusarium proliferatum</name>
    <dbReference type="NCBI Taxonomy" id="948311"/>
    <lineage>
        <taxon>Eukaryota</taxon>
        <taxon>Fungi</taxon>
        <taxon>Dikarya</taxon>
        <taxon>Ascomycota</taxon>
        <taxon>Pezizomycotina</taxon>
        <taxon>Sordariomycetes</taxon>
        <taxon>Hypocreomycetidae</taxon>
        <taxon>Hypocreales</taxon>
        <taxon>Nectriaceae</taxon>
        <taxon>Fusarium</taxon>
        <taxon>Fusarium fujikuroi species complex</taxon>
    </lineage>
</organism>
<dbReference type="GO" id="GO:0003700">
    <property type="term" value="F:DNA-binding transcription factor activity"/>
    <property type="evidence" value="ECO:0007669"/>
    <property type="project" value="TreeGrafter"/>
</dbReference>
<dbReference type="GO" id="GO:0045944">
    <property type="term" value="P:positive regulation of transcription by RNA polymerase II"/>
    <property type="evidence" value="ECO:0007669"/>
    <property type="project" value="TreeGrafter"/>
</dbReference>
<dbReference type="EMBL" id="PKMI01000022">
    <property type="protein sequence ID" value="RBA15558.1"/>
    <property type="molecule type" value="Genomic_DNA"/>
</dbReference>
<dbReference type="PANTHER" id="PTHR37534:SF25">
    <property type="entry name" value="ZN(II)2CYS6 TRANSCRIPTION FACTOR (EUROFUNG)"/>
    <property type="match status" value="1"/>
</dbReference>
<reference evidence="3 4" key="1">
    <citation type="submission" date="2017-12" db="EMBL/GenBank/DDBJ databases">
        <title>Genome sequence of the mycotoxigenic crop pathogen Fusarium proliferatum, strain ITEM 2341 from Date Palm.</title>
        <authorList>
            <person name="Almiman B.F."/>
            <person name="Shittu T.A."/>
            <person name="Muthumeenakshi S."/>
            <person name="Baroncelli R."/>
            <person name="Sreenivasaprasada S."/>
        </authorList>
    </citation>
    <scope>NUCLEOTIDE SEQUENCE [LARGE SCALE GENOMIC DNA]</scope>
    <source>
        <strain evidence="3 4">ITEM 2341</strain>
    </source>
</reference>
<accession>A0A365N4N6</accession>
<dbReference type="AlphaFoldDB" id="A0A365N4N6"/>
<dbReference type="Proteomes" id="UP000251714">
    <property type="component" value="Unassembled WGS sequence"/>
</dbReference>